<dbReference type="REBASE" id="252459">
    <property type="entry name" value="M.Gob5831ORF26300P"/>
</dbReference>
<sequence length="406" mass="44676">MEDQTIEGVRSHFTAADLFAGAGGLSLGFEQGGATIVFAVERDANAARTYRANRTDVKLFDRDIRELDPATCMTSAGIKSGELCVLIGGPPCQGFSESNKRTRTLENPNNHYYLEYFRFLAALQPQWFVIENVAGLKTLAGGALLDRIAEQADQLGYTASCLQLEASAFGVPQVRRRLFIVGNRLQLPIITPQPIFGEGLAKPVTVQEAIGDLPRLSAGAAIDILPYPSRSKLSDYQLRMRRGSVSVQGNLVTKNSPLVLKRYEVIRPGQNWESIPNRLLKNYSDASRCHTGIYYRLVANQPSKVIGNFRKNMLIHPSQHRGLSVREAARIQSFPDAYQFTGSIGFQQQQVADAVPPLLAKVVAQMILSSMLQLPPGNKQARHRSLGRGSRTKGSRKSARRAVGVR</sequence>
<keyword evidence="2 7" id="KW-0489">Methyltransferase</keyword>
<dbReference type="EMBL" id="CP025958">
    <property type="protein sequence ID" value="AWM40168.1"/>
    <property type="molecule type" value="Genomic_DNA"/>
</dbReference>
<evidence type="ECO:0000256" key="9">
    <source>
        <dbReference type="SAM" id="MobiDB-lite"/>
    </source>
</evidence>
<evidence type="ECO:0000256" key="6">
    <source>
        <dbReference type="ARBA" id="ARBA00047422"/>
    </source>
</evidence>
<dbReference type="GO" id="GO:0009307">
    <property type="term" value="P:DNA restriction-modification system"/>
    <property type="evidence" value="ECO:0007669"/>
    <property type="project" value="UniProtKB-KW"/>
</dbReference>
<dbReference type="InterPro" id="IPR029063">
    <property type="entry name" value="SAM-dependent_MTases_sf"/>
</dbReference>
<dbReference type="PROSITE" id="PS51679">
    <property type="entry name" value="SAM_MT_C5"/>
    <property type="match status" value="1"/>
</dbReference>
<feature type="region of interest" description="Disordered" evidence="9">
    <location>
        <begin position="374"/>
        <end position="406"/>
    </location>
</feature>
<evidence type="ECO:0000256" key="3">
    <source>
        <dbReference type="ARBA" id="ARBA00022679"/>
    </source>
</evidence>
<comment type="catalytic activity">
    <reaction evidence="6">
        <text>a 2'-deoxycytidine in DNA + S-adenosyl-L-methionine = a 5-methyl-2'-deoxycytidine in DNA + S-adenosyl-L-homocysteine + H(+)</text>
        <dbReference type="Rhea" id="RHEA:13681"/>
        <dbReference type="Rhea" id="RHEA-COMP:11369"/>
        <dbReference type="Rhea" id="RHEA-COMP:11370"/>
        <dbReference type="ChEBI" id="CHEBI:15378"/>
        <dbReference type="ChEBI" id="CHEBI:57856"/>
        <dbReference type="ChEBI" id="CHEBI:59789"/>
        <dbReference type="ChEBI" id="CHEBI:85452"/>
        <dbReference type="ChEBI" id="CHEBI:85454"/>
        <dbReference type="EC" id="2.1.1.37"/>
    </reaction>
</comment>
<feature type="active site" evidence="7">
    <location>
        <position position="92"/>
    </location>
</feature>
<name>A0A2Z3H332_9BACT</name>
<keyword evidence="5" id="KW-0680">Restriction system</keyword>
<evidence type="ECO:0000256" key="4">
    <source>
        <dbReference type="ARBA" id="ARBA00022691"/>
    </source>
</evidence>
<dbReference type="KEGG" id="gog:C1280_26300"/>
<dbReference type="NCBIfam" id="TIGR00675">
    <property type="entry name" value="dcm"/>
    <property type="match status" value="1"/>
</dbReference>
<evidence type="ECO:0000256" key="8">
    <source>
        <dbReference type="RuleBase" id="RU000416"/>
    </source>
</evidence>
<evidence type="ECO:0000256" key="2">
    <source>
        <dbReference type="ARBA" id="ARBA00022603"/>
    </source>
</evidence>
<dbReference type="SUPFAM" id="SSF53335">
    <property type="entry name" value="S-adenosyl-L-methionine-dependent methyltransferases"/>
    <property type="match status" value="1"/>
</dbReference>
<dbReference type="GO" id="GO:0003886">
    <property type="term" value="F:DNA (cytosine-5-)-methyltransferase activity"/>
    <property type="evidence" value="ECO:0007669"/>
    <property type="project" value="UniProtKB-EC"/>
</dbReference>
<keyword evidence="11" id="KW-1185">Reference proteome</keyword>
<protein>
    <recommendedName>
        <fullName evidence="1">DNA (cytosine-5-)-methyltransferase</fullName>
        <ecNumber evidence="1">2.1.1.37</ecNumber>
    </recommendedName>
</protein>
<dbReference type="Gene3D" id="3.90.120.10">
    <property type="entry name" value="DNA Methylase, subunit A, domain 2"/>
    <property type="match status" value="1"/>
</dbReference>
<reference evidence="10 11" key="1">
    <citation type="submission" date="2018-01" db="EMBL/GenBank/DDBJ databases">
        <title>G. obscuriglobus.</title>
        <authorList>
            <person name="Franke J."/>
            <person name="Blomberg W."/>
            <person name="Selmecki A."/>
        </authorList>
    </citation>
    <scope>NUCLEOTIDE SEQUENCE [LARGE SCALE GENOMIC DNA]</scope>
    <source>
        <strain evidence="10 11">DSM 5831</strain>
    </source>
</reference>
<dbReference type="RefSeq" id="WP_071529228.1">
    <property type="nucleotide sequence ID" value="NZ_CP025958.1"/>
</dbReference>
<evidence type="ECO:0000256" key="1">
    <source>
        <dbReference type="ARBA" id="ARBA00011975"/>
    </source>
</evidence>
<dbReference type="GO" id="GO:0044027">
    <property type="term" value="P:negative regulation of gene expression via chromosomal CpG island methylation"/>
    <property type="evidence" value="ECO:0007669"/>
    <property type="project" value="TreeGrafter"/>
</dbReference>
<evidence type="ECO:0000256" key="7">
    <source>
        <dbReference type="PROSITE-ProRule" id="PRU01016"/>
    </source>
</evidence>
<accession>A0A2Z3H332</accession>
<proteinExistence type="inferred from homology"/>
<evidence type="ECO:0000313" key="10">
    <source>
        <dbReference type="EMBL" id="AWM40168.1"/>
    </source>
</evidence>
<dbReference type="AlphaFoldDB" id="A0A2Z3H332"/>
<comment type="similarity">
    <text evidence="7 8">Belongs to the class I-like SAM-binding methyltransferase superfamily. C5-methyltransferase family.</text>
</comment>
<dbReference type="InterPro" id="IPR050390">
    <property type="entry name" value="C5-Methyltransferase"/>
</dbReference>
<dbReference type="GO" id="GO:0032259">
    <property type="term" value="P:methylation"/>
    <property type="evidence" value="ECO:0007669"/>
    <property type="project" value="UniProtKB-KW"/>
</dbReference>
<dbReference type="PANTHER" id="PTHR10629">
    <property type="entry name" value="CYTOSINE-SPECIFIC METHYLTRANSFERASE"/>
    <property type="match status" value="1"/>
</dbReference>
<dbReference type="PANTHER" id="PTHR10629:SF52">
    <property type="entry name" value="DNA (CYTOSINE-5)-METHYLTRANSFERASE 1"/>
    <property type="match status" value="1"/>
</dbReference>
<gene>
    <name evidence="10" type="ORF">C1280_26300</name>
</gene>
<feature type="compositionally biased region" description="Basic residues" evidence="9">
    <location>
        <begin position="380"/>
        <end position="400"/>
    </location>
</feature>
<organism evidence="10 11">
    <name type="scientific">Gemmata obscuriglobus</name>
    <dbReference type="NCBI Taxonomy" id="114"/>
    <lineage>
        <taxon>Bacteria</taxon>
        <taxon>Pseudomonadati</taxon>
        <taxon>Planctomycetota</taxon>
        <taxon>Planctomycetia</taxon>
        <taxon>Gemmatales</taxon>
        <taxon>Gemmataceae</taxon>
        <taxon>Gemmata</taxon>
    </lineage>
</organism>
<dbReference type="Pfam" id="PF00145">
    <property type="entry name" value="DNA_methylase"/>
    <property type="match status" value="1"/>
</dbReference>
<dbReference type="Gene3D" id="3.40.50.150">
    <property type="entry name" value="Vaccinia Virus protein VP39"/>
    <property type="match status" value="1"/>
</dbReference>
<keyword evidence="4 7" id="KW-0949">S-adenosyl-L-methionine</keyword>
<dbReference type="PRINTS" id="PR00105">
    <property type="entry name" value="C5METTRFRASE"/>
</dbReference>
<dbReference type="Proteomes" id="UP000245802">
    <property type="component" value="Chromosome"/>
</dbReference>
<dbReference type="InterPro" id="IPR001525">
    <property type="entry name" value="C5_MeTfrase"/>
</dbReference>
<dbReference type="EC" id="2.1.1.37" evidence="1"/>
<evidence type="ECO:0000313" key="11">
    <source>
        <dbReference type="Proteomes" id="UP000245802"/>
    </source>
</evidence>
<evidence type="ECO:0000256" key="5">
    <source>
        <dbReference type="ARBA" id="ARBA00022747"/>
    </source>
</evidence>
<dbReference type="OrthoDB" id="9813719at2"/>
<dbReference type="GO" id="GO:0003677">
    <property type="term" value="F:DNA binding"/>
    <property type="evidence" value="ECO:0007669"/>
    <property type="project" value="TreeGrafter"/>
</dbReference>
<keyword evidence="3 7" id="KW-0808">Transferase</keyword>